<dbReference type="AlphaFoldDB" id="A0A9D1HL87"/>
<evidence type="ECO:0000313" key="2">
    <source>
        <dbReference type="Proteomes" id="UP000824124"/>
    </source>
</evidence>
<dbReference type="EMBL" id="DVMH01000030">
    <property type="protein sequence ID" value="HIU10790.1"/>
    <property type="molecule type" value="Genomic_DNA"/>
</dbReference>
<sequence length="64" mass="7543">MIVKKFFADFCRAPLIVEILNDKDTRICKEQENMILLKLQEVNDRLAFFENCITILGICHLKEN</sequence>
<dbReference type="Proteomes" id="UP000824124">
    <property type="component" value="Unassembled WGS sequence"/>
</dbReference>
<proteinExistence type="predicted"/>
<comment type="caution">
    <text evidence="1">The sequence shown here is derived from an EMBL/GenBank/DDBJ whole genome shotgun (WGS) entry which is preliminary data.</text>
</comment>
<name>A0A9D1HL87_9FIRM</name>
<reference evidence="1" key="2">
    <citation type="journal article" date="2021" name="PeerJ">
        <title>Extensive microbial diversity within the chicken gut microbiome revealed by metagenomics and culture.</title>
        <authorList>
            <person name="Gilroy R."/>
            <person name="Ravi A."/>
            <person name="Getino M."/>
            <person name="Pursley I."/>
            <person name="Horton D.L."/>
            <person name="Alikhan N.F."/>
            <person name="Baker D."/>
            <person name="Gharbi K."/>
            <person name="Hall N."/>
            <person name="Watson M."/>
            <person name="Adriaenssens E.M."/>
            <person name="Foster-Nyarko E."/>
            <person name="Jarju S."/>
            <person name="Secka A."/>
            <person name="Antonio M."/>
            <person name="Oren A."/>
            <person name="Chaudhuri R.R."/>
            <person name="La Ragione R."/>
            <person name="Hildebrand F."/>
            <person name="Pallen M.J."/>
        </authorList>
    </citation>
    <scope>NUCLEOTIDE SEQUENCE</scope>
    <source>
        <strain evidence="1">2830</strain>
    </source>
</reference>
<accession>A0A9D1HL87</accession>
<evidence type="ECO:0000313" key="1">
    <source>
        <dbReference type="EMBL" id="HIU10790.1"/>
    </source>
</evidence>
<gene>
    <name evidence="1" type="ORF">IAB00_06090</name>
</gene>
<reference evidence="1" key="1">
    <citation type="submission" date="2020-10" db="EMBL/GenBank/DDBJ databases">
        <authorList>
            <person name="Gilroy R."/>
        </authorList>
    </citation>
    <scope>NUCLEOTIDE SEQUENCE</scope>
    <source>
        <strain evidence="1">2830</strain>
    </source>
</reference>
<organism evidence="1 2">
    <name type="scientific">Candidatus Avidehalobacter gallistercoris</name>
    <dbReference type="NCBI Taxonomy" id="2840694"/>
    <lineage>
        <taxon>Bacteria</taxon>
        <taxon>Bacillati</taxon>
        <taxon>Bacillota</taxon>
        <taxon>Clostridia</taxon>
        <taxon>Eubacteriales</taxon>
        <taxon>Peptococcaceae</taxon>
        <taxon>Peptococcaceae incertae sedis</taxon>
        <taxon>Candidatus Avidehalobacter</taxon>
    </lineage>
</organism>
<protein>
    <submittedName>
        <fullName evidence="1">Uncharacterized protein</fullName>
    </submittedName>
</protein>